<protein>
    <submittedName>
        <fullName evidence="2">Unannotated protein</fullName>
    </submittedName>
</protein>
<evidence type="ECO:0000313" key="2">
    <source>
        <dbReference type="EMBL" id="CAB4852565.1"/>
    </source>
</evidence>
<evidence type="ECO:0000313" key="1">
    <source>
        <dbReference type="EMBL" id="CAB4835408.1"/>
    </source>
</evidence>
<name>A0A6J7C5F2_9ZZZZ</name>
<proteinExistence type="predicted"/>
<gene>
    <name evidence="1" type="ORF">UFOPK3139_02447</name>
    <name evidence="2" type="ORF">UFOPK3268_01705</name>
    <name evidence="3" type="ORF">UFOPK3543_02368</name>
    <name evidence="4" type="ORF">UFOPK3967_02721</name>
</gene>
<dbReference type="AlphaFoldDB" id="A0A6J7C5F2"/>
<organism evidence="2">
    <name type="scientific">freshwater metagenome</name>
    <dbReference type="NCBI Taxonomy" id="449393"/>
    <lineage>
        <taxon>unclassified sequences</taxon>
        <taxon>metagenomes</taxon>
        <taxon>ecological metagenomes</taxon>
    </lineage>
</organism>
<dbReference type="EMBL" id="CAFBMH010000114">
    <property type="protein sequence ID" value="CAB4926016.1"/>
    <property type="molecule type" value="Genomic_DNA"/>
</dbReference>
<reference evidence="2" key="1">
    <citation type="submission" date="2020-05" db="EMBL/GenBank/DDBJ databases">
        <authorList>
            <person name="Chiriac C."/>
            <person name="Salcher M."/>
            <person name="Ghai R."/>
            <person name="Kavagutti S V."/>
        </authorList>
    </citation>
    <scope>NUCLEOTIDE SEQUENCE</scope>
</reference>
<accession>A0A6J7C5F2</accession>
<evidence type="ECO:0000313" key="3">
    <source>
        <dbReference type="EMBL" id="CAB4926016.1"/>
    </source>
</evidence>
<dbReference type="EMBL" id="CAFABA010000125">
    <property type="protein sequence ID" value="CAB4835408.1"/>
    <property type="molecule type" value="Genomic_DNA"/>
</dbReference>
<dbReference type="EMBL" id="CAFBIZ010000280">
    <property type="protein sequence ID" value="CAB4852565.1"/>
    <property type="molecule type" value="Genomic_DNA"/>
</dbReference>
<evidence type="ECO:0000313" key="4">
    <source>
        <dbReference type="EMBL" id="CAB5020253.1"/>
    </source>
</evidence>
<dbReference type="EMBL" id="CAFBOS010000230">
    <property type="protein sequence ID" value="CAB5020253.1"/>
    <property type="molecule type" value="Genomic_DNA"/>
</dbReference>
<sequence>MSTQFETLIEELITAINGEVIDKSRVADRLLDLRNEAETPALVDAVDDLLRNVPGRTMVVTSWWREALESLRFVAVIEREETASI</sequence>